<dbReference type="EMBL" id="JBHTOP010000026">
    <property type="protein sequence ID" value="MFD1672382.1"/>
    <property type="molecule type" value="Genomic_DNA"/>
</dbReference>
<keyword evidence="2" id="KW-1133">Transmembrane helix</keyword>
<dbReference type="Proteomes" id="UP001597267">
    <property type="component" value="Unassembled WGS sequence"/>
</dbReference>
<feature type="compositionally biased region" description="Basic residues" evidence="1">
    <location>
        <begin position="13"/>
        <end position="22"/>
    </location>
</feature>
<accession>A0ABW4JBS3</accession>
<keyword evidence="4" id="KW-1185">Reference proteome</keyword>
<feature type="transmembrane region" description="Helical" evidence="2">
    <location>
        <begin position="31"/>
        <end position="52"/>
    </location>
</feature>
<evidence type="ECO:0000313" key="4">
    <source>
        <dbReference type="Proteomes" id="UP001597267"/>
    </source>
</evidence>
<proteinExistence type="predicted"/>
<feature type="compositionally biased region" description="Low complexity" evidence="1">
    <location>
        <begin position="165"/>
        <end position="186"/>
    </location>
</feature>
<gene>
    <name evidence="3" type="ORF">ACFQ5M_09755</name>
</gene>
<dbReference type="RefSeq" id="WP_125712255.1">
    <property type="nucleotide sequence ID" value="NZ_JBHTOP010000026.1"/>
</dbReference>
<feature type="compositionally biased region" description="Polar residues" evidence="1">
    <location>
        <begin position="1"/>
        <end position="12"/>
    </location>
</feature>
<feature type="region of interest" description="Disordered" evidence="1">
    <location>
        <begin position="1"/>
        <end position="22"/>
    </location>
</feature>
<name>A0ABW4JBS3_9LACO</name>
<evidence type="ECO:0000256" key="1">
    <source>
        <dbReference type="SAM" id="MobiDB-lite"/>
    </source>
</evidence>
<evidence type="ECO:0000256" key="2">
    <source>
        <dbReference type="SAM" id="Phobius"/>
    </source>
</evidence>
<reference evidence="4" key="1">
    <citation type="journal article" date="2019" name="Int. J. Syst. Evol. Microbiol.">
        <title>The Global Catalogue of Microorganisms (GCM) 10K type strain sequencing project: providing services to taxonomists for standard genome sequencing and annotation.</title>
        <authorList>
            <consortium name="The Broad Institute Genomics Platform"/>
            <consortium name="The Broad Institute Genome Sequencing Center for Infectious Disease"/>
            <person name="Wu L."/>
            <person name="Ma J."/>
        </authorList>
    </citation>
    <scope>NUCLEOTIDE SEQUENCE [LARGE SCALE GENOMIC DNA]</scope>
    <source>
        <strain evidence="4">CCM 8896</strain>
    </source>
</reference>
<keyword evidence="2" id="KW-0472">Membrane</keyword>
<evidence type="ECO:0000313" key="3">
    <source>
        <dbReference type="EMBL" id="MFD1672382.1"/>
    </source>
</evidence>
<evidence type="ECO:0008006" key="5">
    <source>
        <dbReference type="Google" id="ProtNLM"/>
    </source>
</evidence>
<protein>
    <recommendedName>
        <fullName evidence="5">DUF5067 domain-containing protein</fullName>
    </recommendedName>
</protein>
<comment type="caution">
    <text evidence="3">The sequence shown here is derived from an EMBL/GenBank/DDBJ whole genome shotgun (WGS) entry which is preliminary data.</text>
</comment>
<sequence length="322" mass="35201">MRRSTQHPTYQRSQRRRHGEKRHHRVFYKRGWFWTLIGIVLCLGLFVMMAAMKQAGTQEQATTQSMSLLQLTQSKVTTNAKGVAVIQGVSTAGTTIMIENTPQTTVAKNGHFKFNYTLKTPQSQTLTIQAKSITNATETARISIIPSAKYLASLRQADDSTSVAASSSSASEAASASAPSEAAASSDRPEGDQDQTQAKAAEDAQEKKTIDWDVANTRIISLETAVADNVLTLTVNWKNIDNQDIPMFVSLFNEPTVQQSGSQLTALQNEDSATALLPQFQNTVGTTMSLKYLFKLNNDVLPLTINLSTKDGQNNTITMALH</sequence>
<organism evidence="3 4">
    <name type="scientific">Agrilactobacillus yilanensis</name>
    <dbReference type="NCBI Taxonomy" id="2485997"/>
    <lineage>
        <taxon>Bacteria</taxon>
        <taxon>Bacillati</taxon>
        <taxon>Bacillota</taxon>
        <taxon>Bacilli</taxon>
        <taxon>Lactobacillales</taxon>
        <taxon>Lactobacillaceae</taxon>
        <taxon>Agrilactobacillus</taxon>
    </lineage>
</organism>
<keyword evidence="2" id="KW-0812">Transmembrane</keyword>
<feature type="region of interest" description="Disordered" evidence="1">
    <location>
        <begin position="165"/>
        <end position="207"/>
    </location>
</feature>